<evidence type="ECO:0000313" key="2">
    <source>
        <dbReference type="Proteomes" id="UP000007266"/>
    </source>
</evidence>
<protein>
    <submittedName>
        <fullName evidence="1">Uncharacterized protein</fullName>
    </submittedName>
</protein>
<dbReference type="Proteomes" id="UP000007266">
    <property type="component" value="Linkage group 7"/>
</dbReference>
<sequence length="121" mass="13682">MCERIPIAGKSELPLFHWQIFNIEVPQVIHITVASPSFKLNNVKNAALSSKRNLIMIVIAVNIDNAPPVSTTAPGNSINLYDIPHAFRILQMKRLLEDFKDFHKQSFIDTGFGPELQQELE</sequence>
<dbReference type="InParanoid" id="D6WPB5"/>
<organism evidence="1 2">
    <name type="scientific">Tribolium castaneum</name>
    <name type="common">Red flour beetle</name>
    <dbReference type="NCBI Taxonomy" id="7070"/>
    <lineage>
        <taxon>Eukaryota</taxon>
        <taxon>Metazoa</taxon>
        <taxon>Ecdysozoa</taxon>
        <taxon>Arthropoda</taxon>
        <taxon>Hexapoda</taxon>
        <taxon>Insecta</taxon>
        <taxon>Pterygota</taxon>
        <taxon>Neoptera</taxon>
        <taxon>Endopterygota</taxon>
        <taxon>Coleoptera</taxon>
        <taxon>Polyphaga</taxon>
        <taxon>Cucujiformia</taxon>
        <taxon>Tenebrionidae</taxon>
        <taxon>Tenebrionidae incertae sedis</taxon>
        <taxon>Tribolium</taxon>
    </lineage>
</organism>
<name>D6WPB5_TRICA</name>
<reference evidence="1 2" key="1">
    <citation type="journal article" date="2008" name="Nature">
        <title>The genome of the model beetle and pest Tribolium castaneum.</title>
        <authorList>
            <consortium name="Tribolium Genome Sequencing Consortium"/>
            <person name="Richards S."/>
            <person name="Gibbs R.A."/>
            <person name="Weinstock G.M."/>
            <person name="Brown S.J."/>
            <person name="Denell R."/>
            <person name="Beeman R.W."/>
            <person name="Gibbs R."/>
            <person name="Beeman R.W."/>
            <person name="Brown S.J."/>
            <person name="Bucher G."/>
            <person name="Friedrich M."/>
            <person name="Grimmelikhuijzen C.J."/>
            <person name="Klingler M."/>
            <person name="Lorenzen M."/>
            <person name="Richards S."/>
            <person name="Roth S."/>
            <person name="Schroder R."/>
            <person name="Tautz D."/>
            <person name="Zdobnov E.M."/>
            <person name="Muzny D."/>
            <person name="Gibbs R.A."/>
            <person name="Weinstock G.M."/>
            <person name="Attaway T."/>
            <person name="Bell S."/>
            <person name="Buhay C.J."/>
            <person name="Chandrabose M.N."/>
            <person name="Chavez D."/>
            <person name="Clerk-Blankenburg K.P."/>
            <person name="Cree A."/>
            <person name="Dao M."/>
            <person name="Davis C."/>
            <person name="Chacko J."/>
            <person name="Dinh H."/>
            <person name="Dugan-Rocha S."/>
            <person name="Fowler G."/>
            <person name="Garner T.T."/>
            <person name="Garnes J."/>
            <person name="Gnirke A."/>
            <person name="Hawes A."/>
            <person name="Hernandez J."/>
            <person name="Hines S."/>
            <person name="Holder M."/>
            <person name="Hume J."/>
            <person name="Jhangiani S.N."/>
            <person name="Joshi V."/>
            <person name="Khan Z.M."/>
            <person name="Jackson L."/>
            <person name="Kovar C."/>
            <person name="Kowis A."/>
            <person name="Lee S."/>
            <person name="Lewis L.R."/>
            <person name="Margolis J."/>
            <person name="Morgan M."/>
            <person name="Nazareth L.V."/>
            <person name="Nguyen N."/>
            <person name="Okwuonu G."/>
            <person name="Parker D."/>
            <person name="Richards S."/>
            <person name="Ruiz S.J."/>
            <person name="Santibanez J."/>
            <person name="Savard J."/>
            <person name="Scherer S.E."/>
            <person name="Schneider B."/>
            <person name="Sodergren E."/>
            <person name="Tautz D."/>
            <person name="Vattahil S."/>
            <person name="Villasana D."/>
            <person name="White C.S."/>
            <person name="Wright R."/>
            <person name="Park Y."/>
            <person name="Beeman R.W."/>
            <person name="Lord J."/>
            <person name="Oppert B."/>
            <person name="Lorenzen M."/>
            <person name="Brown S."/>
            <person name="Wang L."/>
            <person name="Savard J."/>
            <person name="Tautz D."/>
            <person name="Richards S."/>
            <person name="Weinstock G."/>
            <person name="Gibbs R.A."/>
            <person name="Liu Y."/>
            <person name="Worley K."/>
            <person name="Weinstock G."/>
            <person name="Elsik C.G."/>
            <person name="Reese J.T."/>
            <person name="Elhaik E."/>
            <person name="Landan G."/>
            <person name="Graur D."/>
            <person name="Arensburger P."/>
            <person name="Atkinson P."/>
            <person name="Beeman R.W."/>
            <person name="Beidler J."/>
            <person name="Brown S.J."/>
            <person name="Demuth J.P."/>
            <person name="Drury D.W."/>
            <person name="Du Y.Z."/>
            <person name="Fujiwara H."/>
            <person name="Lorenzen M."/>
            <person name="Maselli V."/>
            <person name="Osanai M."/>
            <person name="Park Y."/>
            <person name="Robertson H.M."/>
            <person name="Tu Z."/>
            <person name="Wang J.J."/>
            <person name="Wang S."/>
            <person name="Richards S."/>
            <person name="Song H."/>
            <person name="Zhang L."/>
            <person name="Sodergren E."/>
            <person name="Werner D."/>
            <person name="Stanke M."/>
            <person name="Morgenstern B."/>
            <person name="Solovyev V."/>
            <person name="Kosarev P."/>
            <person name="Brown G."/>
            <person name="Chen H.C."/>
            <person name="Ermolaeva O."/>
            <person name="Hlavina W."/>
            <person name="Kapustin Y."/>
            <person name="Kiryutin B."/>
            <person name="Kitts P."/>
            <person name="Maglott D."/>
            <person name="Pruitt K."/>
            <person name="Sapojnikov V."/>
            <person name="Souvorov A."/>
            <person name="Mackey A.J."/>
            <person name="Waterhouse R.M."/>
            <person name="Wyder S."/>
            <person name="Zdobnov E.M."/>
            <person name="Zdobnov E.M."/>
            <person name="Wyder S."/>
            <person name="Kriventseva E.V."/>
            <person name="Kadowaki T."/>
            <person name="Bork P."/>
            <person name="Aranda M."/>
            <person name="Bao R."/>
            <person name="Beermann A."/>
            <person name="Berns N."/>
            <person name="Bolognesi R."/>
            <person name="Bonneton F."/>
            <person name="Bopp D."/>
            <person name="Brown S.J."/>
            <person name="Bucher G."/>
            <person name="Butts T."/>
            <person name="Chaumot A."/>
            <person name="Denell R.E."/>
            <person name="Ferrier D.E."/>
            <person name="Friedrich M."/>
            <person name="Gordon C.M."/>
            <person name="Jindra M."/>
            <person name="Klingler M."/>
            <person name="Lan Q."/>
            <person name="Lattorff H.M."/>
            <person name="Laudet V."/>
            <person name="von Levetsow C."/>
            <person name="Liu Z."/>
            <person name="Lutz R."/>
            <person name="Lynch J.A."/>
            <person name="da Fonseca R.N."/>
            <person name="Posnien N."/>
            <person name="Reuter R."/>
            <person name="Roth S."/>
            <person name="Savard J."/>
            <person name="Schinko J.B."/>
            <person name="Schmitt C."/>
            <person name="Schoppmeier M."/>
            <person name="Schroder R."/>
            <person name="Shippy T.D."/>
            <person name="Simonnet F."/>
            <person name="Marques-Souza H."/>
            <person name="Tautz D."/>
            <person name="Tomoyasu Y."/>
            <person name="Trauner J."/>
            <person name="Van der Zee M."/>
            <person name="Vervoort M."/>
            <person name="Wittkopp N."/>
            <person name="Wimmer E.A."/>
            <person name="Yang X."/>
            <person name="Jones A.K."/>
            <person name="Sattelle D.B."/>
            <person name="Ebert P.R."/>
            <person name="Nelson D."/>
            <person name="Scott J.G."/>
            <person name="Beeman R.W."/>
            <person name="Muthukrishnan S."/>
            <person name="Kramer K.J."/>
            <person name="Arakane Y."/>
            <person name="Beeman R.W."/>
            <person name="Zhu Q."/>
            <person name="Hogenkamp D."/>
            <person name="Dixit R."/>
            <person name="Oppert B."/>
            <person name="Jiang H."/>
            <person name="Zou Z."/>
            <person name="Marshall J."/>
            <person name="Elpidina E."/>
            <person name="Vinokurov K."/>
            <person name="Oppert C."/>
            <person name="Zou Z."/>
            <person name="Evans J."/>
            <person name="Lu Z."/>
            <person name="Zhao P."/>
            <person name="Sumathipala N."/>
            <person name="Altincicek B."/>
            <person name="Vilcinskas A."/>
            <person name="Williams M."/>
            <person name="Hultmark D."/>
            <person name="Hetru C."/>
            <person name="Jiang H."/>
            <person name="Grimmelikhuijzen C.J."/>
            <person name="Hauser F."/>
            <person name="Cazzamali G."/>
            <person name="Williamson M."/>
            <person name="Park Y."/>
            <person name="Li B."/>
            <person name="Tanaka Y."/>
            <person name="Predel R."/>
            <person name="Neupert S."/>
            <person name="Schachtner J."/>
            <person name="Verleyen P."/>
            <person name="Raible F."/>
            <person name="Bork P."/>
            <person name="Friedrich M."/>
            <person name="Walden K.K."/>
            <person name="Robertson H.M."/>
            <person name="Angeli S."/>
            <person name="Foret S."/>
            <person name="Bucher G."/>
            <person name="Schuetz S."/>
            <person name="Maleszka R."/>
            <person name="Wimmer E.A."/>
            <person name="Beeman R.W."/>
            <person name="Lorenzen M."/>
            <person name="Tomoyasu Y."/>
            <person name="Miller S.C."/>
            <person name="Grossmann D."/>
            <person name="Bucher G."/>
        </authorList>
    </citation>
    <scope>NUCLEOTIDE SEQUENCE [LARGE SCALE GENOMIC DNA]</scope>
    <source>
        <strain evidence="1 2">Georgia GA2</strain>
    </source>
</reference>
<keyword evidence="2" id="KW-1185">Reference proteome</keyword>
<dbReference type="AlphaFoldDB" id="D6WPB5"/>
<accession>D6WPB5</accession>
<evidence type="ECO:0000313" key="1">
    <source>
        <dbReference type="EMBL" id="EFA07379.1"/>
    </source>
</evidence>
<dbReference type="HOGENOM" id="CLU_2041061_0_0_1"/>
<proteinExistence type="predicted"/>
<gene>
    <name evidence="1" type="primary">GLEAN_16356</name>
    <name evidence="1" type="ORF">TcasGA2_TC016356</name>
</gene>
<dbReference type="EMBL" id="KQ971354">
    <property type="protein sequence ID" value="EFA07379.1"/>
    <property type="molecule type" value="Genomic_DNA"/>
</dbReference>
<reference evidence="1 2" key="2">
    <citation type="journal article" date="2010" name="Nucleic Acids Res.">
        <title>BeetleBase in 2010: revisions to provide comprehensive genomic information for Tribolium castaneum.</title>
        <authorList>
            <person name="Kim H.S."/>
            <person name="Murphy T."/>
            <person name="Xia J."/>
            <person name="Caragea D."/>
            <person name="Park Y."/>
            <person name="Beeman R.W."/>
            <person name="Lorenzen M.D."/>
            <person name="Butcher S."/>
            <person name="Manak J.R."/>
            <person name="Brown S.J."/>
        </authorList>
    </citation>
    <scope>GENOME REANNOTATION</scope>
    <source>
        <strain evidence="1 2">Georgia GA2</strain>
    </source>
</reference>